<geneLocation type="mitochondrion" evidence="10"/>
<keyword evidence="5" id="KW-0677">Repeat</keyword>
<evidence type="ECO:0000256" key="3">
    <source>
        <dbReference type="ARBA" id="ARBA00022517"/>
    </source>
</evidence>
<dbReference type="PANTHER" id="PTHR13182">
    <property type="entry name" value="ZINC FINGER PROTEIN 622"/>
    <property type="match status" value="1"/>
</dbReference>
<keyword evidence="6" id="KW-0862">Zinc</keyword>
<dbReference type="InterPro" id="IPR040025">
    <property type="entry name" value="Znf622/Rei1/Reh1"/>
</dbReference>
<dbReference type="PANTHER" id="PTHR13182:SF8">
    <property type="entry name" value="CYTOPLASMIC 60S SUBUNIT BIOGENESIS FACTOR ZNF622"/>
    <property type="match status" value="1"/>
</dbReference>
<keyword evidence="2" id="KW-0963">Cytoplasm</keyword>
<keyword evidence="10" id="KW-0496">Mitochondrion</keyword>
<dbReference type="GO" id="GO:0030687">
    <property type="term" value="C:preribosome, large subunit precursor"/>
    <property type="evidence" value="ECO:0007669"/>
    <property type="project" value="TreeGrafter"/>
</dbReference>
<feature type="domain" description="C2H2-type" evidence="8">
    <location>
        <begin position="78"/>
        <end position="100"/>
    </location>
</feature>
<name>A0A0G4IZW9_PLABS</name>
<comment type="similarity">
    <text evidence="7">Belongs to the REI1 family.</text>
</comment>
<evidence type="ECO:0000313" key="9">
    <source>
        <dbReference type="EMBL" id="CEP00875.1"/>
    </source>
</evidence>
<dbReference type="InterPro" id="IPR041661">
    <property type="entry name" value="ZN622/Rei1/Reh1_Znf-C2H2"/>
</dbReference>
<dbReference type="EMBL" id="OVEO01000016">
    <property type="protein sequence ID" value="SPR01183.1"/>
    <property type="molecule type" value="Genomic_DNA"/>
</dbReference>
<dbReference type="SMART" id="SM00451">
    <property type="entry name" value="ZnF_U1"/>
    <property type="match status" value="3"/>
</dbReference>
<evidence type="ECO:0000313" key="11">
    <source>
        <dbReference type="Proteomes" id="UP000039324"/>
    </source>
</evidence>
<dbReference type="Gene3D" id="3.30.160.60">
    <property type="entry name" value="Classic Zinc Finger"/>
    <property type="match status" value="1"/>
</dbReference>
<accession>A0A0G4IZW9</accession>
<dbReference type="Pfam" id="PF12756">
    <property type="entry name" value="zf-C2H2_2"/>
    <property type="match status" value="2"/>
</dbReference>
<dbReference type="GO" id="GO:0042273">
    <property type="term" value="P:ribosomal large subunit biogenesis"/>
    <property type="evidence" value="ECO:0007669"/>
    <property type="project" value="UniProtKB-ARBA"/>
</dbReference>
<proteinExistence type="inferred from homology"/>
<evidence type="ECO:0000256" key="5">
    <source>
        <dbReference type="ARBA" id="ARBA00022737"/>
    </source>
</evidence>
<dbReference type="InterPro" id="IPR013087">
    <property type="entry name" value="Znf_C2H2_type"/>
</dbReference>
<dbReference type="GO" id="GO:0008270">
    <property type="term" value="F:zinc ion binding"/>
    <property type="evidence" value="ECO:0007669"/>
    <property type="project" value="InterPro"/>
</dbReference>
<protein>
    <recommendedName>
        <fullName evidence="8">C2H2-type domain-containing protein</fullName>
    </recommendedName>
</protein>
<evidence type="ECO:0000313" key="10">
    <source>
        <dbReference type="EMBL" id="SPR01183.1"/>
    </source>
</evidence>
<evidence type="ECO:0000256" key="2">
    <source>
        <dbReference type="ARBA" id="ARBA00022490"/>
    </source>
</evidence>
<dbReference type="GO" id="GO:0005737">
    <property type="term" value="C:cytoplasm"/>
    <property type="evidence" value="ECO:0007669"/>
    <property type="project" value="UniProtKB-SubCell"/>
</dbReference>
<evidence type="ECO:0000313" key="12">
    <source>
        <dbReference type="Proteomes" id="UP000290189"/>
    </source>
</evidence>
<dbReference type="AlphaFoldDB" id="A0A0G4IZW9"/>
<gene>
    <name evidence="9" type="ORF">PBRA_008187</name>
    <name evidence="10" type="ORF">PLBR_LOCUS8398</name>
</gene>
<dbReference type="GO" id="GO:0003676">
    <property type="term" value="F:nucleic acid binding"/>
    <property type="evidence" value="ECO:0007669"/>
    <property type="project" value="InterPro"/>
</dbReference>
<dbReference type="Proteomes" id="UP000039324">
    <property type="component" value="Unassembled WGS sequence"/>
</dbReference>
<comment type="subcellular location">
    <subcellularLocation>
        <location evidence="1">Cytoplasm</location>
    </subcellularLocation>
</comment>
<evidence type="ECO:0000256" key="1">
    <source>
        <dbReference type="ARBA" id="ARBA00004496"/>
    </source>
</evidence>
<evidence type="ECO:0000256" key="4">
    <source>
        <dbReference type="ARBA" id="ARBA00022723"/>
    </source>
</evidence>
<keyword evidence="11" id="KW-1185">Reference proteome</keyword>
<keyword evidence="3" id="KW-0690">Ribosome biogenesis</keyword>
<evidence type="ECO:0000259" key="8">
    <source>
        <dbReference type="PROSITE" id="PS00028"/>
    </source>
</evidence>
<dbReference type="InterPro" id="IPR036236">
    <property type="entry name" value="Znf_C2H2_sf"/>
</dbReference>
<organism evidence="9 11">
    <name type="scientific">Plasmodiophora brassicae</name>
    <name type="common">Clubroot disease agent</name>
    <dbReference type="NCBI Taxonomy" id="37360"/>
    <lineage>
        <taxon>Eukaryota</taxon>
        <taxon>Sar</taxon>
        <taxon>Rhizaria</taxon>
        <taxon>Endomyxa</taxon>
        <taxon>Phytomyxea</taxon>
        <taxon>Plasmodiophorida</taxon>
        <taxon>Plasmodiophoridae</taxon>
        <taxon>Plasmodiophora</taxon>
    </lineage>
</organism>
<dbReference type="EMBL" id="CDSF01000104">
    <property type="protein sequence ID" value="CEP00875.1"/>
    <property type="molecule type" value="Genomic_DNA"/>
</dbReference>
<keyword evidence="4" id="KW-0479">Metal-binding</keyword>
<reference evidence="10 12" key="2">
    <citation type="submission" date="2018-03" db="EMBL/GenBank/DDBJ databases">
        <authorList>
            <person name="Fogelqvist J."/>
        </authorList>
    </citation>
    <scope>NUCLEOTIDE SEQUENCE [LARGE SCALE GENOMIC DNA]</scope>
</reference>
<dbReference type="Proteomes" id="UP000290189">
    <property type="component" value="Unassembled WGS sequence"/>
</dbReference>
<dbReference type="OMA" id="WTQTQQQ"/>
<dbReference type="STRING" id="37360.A0A0G4IZW9"/>
<dbReference type="SMART" id="SM00355">
    <property type="entry name" value="ZnF_C2H2"/>
    <property type="match status" value="3"/>
</dbReference>
<evidence type="ECO:0000256" key="7">
    <source>
        <dbReference type="ARBA" id="ARBA00034126"/>
    </source>
</evidence>
<evidence type="ECO:0000256" key="6">
    <source>
        <dbReference type="ARBA" id="ARBA00022833"/>
    </source>
</evidence>
<dbReference type="OrthoDB" id="19329at2759"/>
<dbReference type="SUPFAM" id="SSF57667">
    <property type="entry name" value="beta-beta-alpha zinc fingers"/>
    <property type="match status" value="2"/>
</dbReference>
<sequence>MSSAVVPDDVSLVCNACRVTIVGTEPRSSHYTSQWHRYNVKRKCADLPPLSEEDFALKVTAVQEAAAAQSKPDQALTCASCNQSFQSSKGYDHHMRSKKHLKRVSDSSSATPSETSSFVVVTRNRTPAPIPLGTCLFCPGQFDDTDACLNHMTKAHGFFVPYSEYLVDLDGLLTYFGCKVGIGHVCVYCNIAFGSLRAVWSHMADKSHCKMRWEPTANDDDAVSAQDVDEDDEDSDLEMVDVEEMDGFEFDQFYNFDLATMDDAGNGVVDVALYRGPSAVSEINEFGELVLTNGDVIGHRQYRAIYRQRVTSTTMDTRRRNLAAIKMIGAAERQLAAPAALEKRAHRVARLKHWQAMRFQFRAHRLAKHFRQQVPL</sequence>
<dbReference type="InterPro" id="IPR003604">
    <property type="entry name" value="Matrin/U1-like-C_Znf_C2H2"/>
</dbReference>
<dbReference type="PROSITE" id="PS00028">
    <property type="entry name" value="ZINC_FINGER_C2H2_1"/>
    <property type="match status" value="1"/>
</dbReference>
<reference evidence="9 11" key="1">
    <citation type="submission" date="2015-02" db="EMBL/GenBank/DDBJ databases">
        <authorList>
            <person name="Chooi Y.-H."/>
        </authorList>
    </citation>
    <scope>NUCLEOTIDE SEQUENCE [LARGE SCALE GENOMIC DNA]</scope>
    <source>
        <strain evidence="9">E3</strain>
    </source>
</reference>